<dbReference type="Pfam" id="PF00346">
    <property type="entry name" value="Complex1_49kDa"/>
    <property type="match status" value="1"/>
</dbReference>
<dbReference type="GO" id="GO:0048038">
    <property type="term" value="F:quinone binding"/>
    <property type="evidence" value="ECO:0007669"/>
    <property type="project" value="InterPro"/>
</dbReference>
<accession>T1CJK6</accession>
<dbReference type="EMBL" id="AUZY01003850">
    <property type="protein sequence ID" value="EQD67079.1"/>
    <property type="molecule type" value="Genomic_DNA"/>
</dbReference>
<evidence type="ECO:0000259" key="2">
    <source>
        <dbReference type="Pfam" id="PF00346"/>
    </source>
</evidence>
<evidence type="ECO:0000256" key="1">
    <source>
        <dbReference type="ARBA" id="ARBA00023002"/>
    </source>
</evidence>
<evidence type="ECO:0000313" key="3">
    <source>
        <dbReference type="EMBL" id="EQD67079.1"/>
    </source>
</evidence>
<dbReference type="InterPro" id="IPR029014">
    <property type="entry name" value="NiFe-Hase_large"/>
</dbReference>
<keyword evidence="1" id="KW-0560">Oxidoreductase</keyword>
<reference evidence="3" key="1">
    <citation type="submission" date="2013-08" db="EMBL/GenBank/DDBJ databases">
        <authorList>
            <person name="Mendez C."/>
            <person name="Richter M."/>
            <person name="Ferrer M."/>
            <person name="Sanchez J."/>
        </authorList>
    </citation>
    <scope>NUCLEOTIDE SEQUENCE</scope>
</reference>
<organism evidence="3">
    <name type="scientific">mine drainage metagenome</name>
    <dbReference type="NCBI Taxonomy" id="410659"/>
    <lineage>
        <taxon>unclassified sequences</taxon>
        <taxon>metagenomes</taxon>
        <taxon>ecological metagenomes</taxon>
    </lineage>
</organism>
<dbReference type="GO" id="GO:0016651">
    <property type="term" value="F:oxidoreductase activity, acting on NAD(P)H"/>
    <property type="evidence" value="ECO:0007669"/>
    <property type="project" value="InterPro"/>
</dbReference>
<proteinExistence type="predicted"/>
<feature type="domain" description="NADH-quinone oxidoreductase subunit D" evidence="2">
    <location>
        <begin position="2"/>
        <end position="79"/>
    </location>
</feature>
<dbReference type="SUPFAM" id="SSF56762">
    <property type="entry name" value="HydB/Nqo4-like"/>
    <property type="match status" value="1"/>
</dbReference>
<keyword evidence="3" id="KW-0830">Ubiquinone</keyword>
<name>T1CJK6_9ZZZZ</name>
<sequence length="157" mass="17216">MTRSQAVAWGAVGPVLRATGVAWDDRLRDPAPPYRDLFLPLARQTEGDALARALVRVEEIRSSLLLLEQLLDRWPGGGTIDPLPPASPQRGLVRCEAPSGDLVWDVSVKEGKVREAGFRSPSQANWPLFALACRQSVFTDFHFTLESFGLAFAETDG</sequence>
<protein>
    <submittedName>
        <fullName evidence="3">NADH-ubiquinone oxidoreductase, chain 49kDa</fullName>
    </submittedName>
</protein>
<comment type="caution">
    <text evidence="3">The sequence shown here is derived from an EMBL/GenBank/DDBJ whole genome shotgun (WGS) entry which is preliminary data.</text>
</comment>
<dbReference type="InterPro" id="IPR052197">
    <property type="entry name" value="ComplexI_49kDa-like"/>
</dbReference>
<gene>
    <name evidence="3" type="ORF">B1B_06046</name>
</gene>
<dbReference type="InterPro" id="IPR001135">
    <property type="entry name" value="NADH_Q_OxRdtase_suD"/>
</dbReference>
<dbReference type="PANTHER" id="PTHR43485:SF1">
    <property type="entry name" value="FORMATE HYDROGENLYASE SUBUNIT 5-RELATED"/>
    <property type="match status" value="1"/>
</dbReference>
<reference evidence="3" key="2">
    <citation type="journal article" date="2014" name="ISME J.">
        <title>Microbial stratification in low pH oxic and suboxic macroscopic growths along an acid mine drainage.</title>
        <authorList>
            <person name="Mendez-Garcia C."/>
            <person name="Mesa V."/>
            <person name="Sprenger R.R."/>
            <person name="Richter M."/>
            <person name="Diez M.S."/>
            <person name="Solano J."/>
            <person name="Bargiela R."/>
            <person name="Golyshina O.V."/>
            <person name="Manteca A."/>
            <person name="Ramos J.L."/>
            <person name="Gallego J.R."/>
            <person name="Llorente I."/>
            <person name="Martins Dos Santos V.A."/>
            <person name="Jensen O.N."/>
            <person name="Pelaez A.I."/>
            <person name="Sanchez J."/>
            <person name="Ferrer M."/>
        </authorList>
    </citation>
    <scope>NUCLEOTIDE SEQUENCE</scope>
</reference>
<dbReference type="AlphaFoldDB" id="T1CJK6"/>
<dbReference type="Gene3D" id="1.10.645.10">
    <property type="entry name" value="Cytochrome-c3 Hydrogenase, chain B"/>
    <property type="match status" value="1"/>
</dbReference>
<dbReference type="PANTHER" id="PTHR43485">
    <property type="entry name" value="HYDROGENASE-4 COMPONENT G"/>
    <property type="match status" value="1"/>
</dbReference>
<dbReference type="GO" id="GO:0051287">
    <property type="term" value="F:NAD binding"/>
    <property type="evidence" value="ECO:0007669"/>
    <property type="project" value="InterPro"/>
</dbReference>